<keyword evidence="5" id="KW-1133">Transmembrane helix</keyword>
<reference evidence="6 7" key="1">
    <citation type="submission" date="2018-09" db="EMBL/GenBank/DDBJ databases">
        <title>Murine metabolic-syndrome-specific gut microbial biobank.</title>
        <authorList>
            <person name="Liu C."/>
        </authorList>
    </citation>
    <scope>NUCLEOTIDE SEQUENCE [LARGE SCALE GENOMIC DNA]</scope>
    <source>
        <strain evidence="6 7">0.1xD8-82</strain>
    </source>
</reference>
<feature type="coiled-coil region" evidence="3">
    <location>
        <begin position="369"/>
        <end position="500"/>
    </location>
</feature>
<dbReference type="AlphaFoldDB" id="A0A3A9AZB5"/>
<dbReference type="PANTHER" id="PTHR32347:SF14">
    <property type="entry name" value="EFFLUX SYSTEM COMPONENT YKNX-RELATED"/>
    <property type="match status" value="1"/>
</dbReference>
<comment type="caution">
    <text evidence="6">The sequence shown here is derived from an EMBL/GenBank/DDBJ whole genome shotgun (WGS) entry which is preliminary data.</text>
</comment>
<dbReference type="PANTHER" id="PTHR32347">
    <property type="entry name" value="EFFLUX SYSTEM COMPONENT YKNX-RELATED"/>
    <property type="match status" value="1"/>
</dbReference>
<dbReference type="RefSeq" id="WP_120467807.1">
    <property type="nucleotide sequence ID" value="NZ_RAYQ01000004.1"/>
</dbReference>
<feature type="region of interest" description="Disordered" evidence="4">
    <location>
        <begin position="258"/>
        <end position="289"/>
    </location>
</feature>
<gene>
    <name evidence="6" type="ORF">D7V94_06135</name>
</gene>
<organism evidence="6 7">
    <name type="scientific">Parablautia intestinalis</name>
    <dbReference type="NCBI Taxonomy" id="2320100"/>
    <lineage>
        <taxon>Bacteria</taxon>
        <taxon>Bacillati</taxon>
        <taxon>Bacillota</taxon>
        <taxon>Clostridia</taxon>
        <taxon>Lachnospirales</taxon>
        <taxon>Lachnospiraceae</taxon>
        <taxon>Parablautia</taxon>
    </lineage>
</organism>
<evidence type="ECO:0000256" key="5">
    <source>
        <dbReference type="SAM" id="Phobius"/>
    </source>
</evidence>
<keyword evidence="5" id="KW-0812">Transmembrane</keyword>
<keyword evidence="7" id="KW-1185">Reference proteome</keyword>
<evidence type="ECO:0000313" key="6">
    <source>
        <dbReference type="EMBL" id="RKI92883.1"/>
    </source>
</evidence>
<evidence type="ECO:0000256" key="2">
    <source>
        <dbReference type="ARBA" id="ARBA00023054"/>
    </source>
</evidence>
<evidence type="ECO:0000313" key="7">
    <source>
        <dbReference type="Proteomes" id="UP000280696"/>
    </source>
</evidence>
<keyword evidence="5" id="KW-0472">Membrane</keyword>
<comment type="subcellular location">
    <subcellularLocation>
        <location evidence="1">Cell envelope</location>
    </subcellularLocation>
</comment>
<feature type="transmembrane region" description="Helical" evidence="5">
    <location>
        <begin position="12"/>
        <end position="30"/>
    </location>
</feature>
<dbReference type="InterPro" id="IPR050465">
    <property type="entry name" value="UPF0194_transport"/>
</dbReference>
<sequence length="699" mass="76644">MNQEEVRKRKDWVKNAAIVFLTIMLVLTFFSNTIMNYSLPEVATQYVESGTITAKVRGTGNVEAADPYNIVAKESRVISSVAVKQGDEVEKDQVIYYLEDAESEELTQAQKDLEELKLTYMKGLFGNNVSSDIISKVASGRTDGFSTLQTKVADMQNRMDAAQARVKECQEALEKLTLQSTISINNAGVNTIEAENAVTRADVELSNAQNDESRAEQEFNQEISRRKAEITNEINELKRRIEDIQILINGAGAVTERTGDSSVDIDVNNDSSGDNNSSSNTTTIDGISVPDKQTLIEEYKTARDEALAERDKKLDEIYQAATGNGYQNGKNINELKAWVAANGKEEDYRILLQDYDMADAQYNYAVSKLQEAEKNLSGYDGNLAALQNLNSQLAVKEAELNRVASITYETGDDIKSAQNKLSEAKQNLTDQTNANKQAETAYKNQIANAEAALKNAQAVYDLLKEEQDEMNADINAELDLAKVSKDIAQKEEEIAKLMEKSMGAAITAPVAGTVSSLAYVAGETTKPEETAAVLQVEGKGYTLKVSVTNEQARKVQVGDTAELQNAWYYDDAQVILTGIKPDPDNPGQNKLLEFNVTGSSIQAGQALSISVGQRSSEYEFVVPNSAVREDNNGKFILIVESKSGPLSNRYIATRVDVEVLASDDNYTAISAGLYGYEYVITTSTKPVEAGKQVRLNESQ</sequence>
<dbReference type="Gene3D" id="2.40.420.20">
    <property type="match status" value="1"/>
</dbReference>
<evidence type="ECO:0000256" key="1">
    <source>
        <dbReference type="ARBA" id="ARBA00004196"/>
    </source>
</evidence>
<name>A0A3A9AZB5_9FIRM</name>
<evidence type="ECO:0000256" key="3">
    <source>
        <dbReference type="SAM" id="Coils"/>
    </source>
</evidence>
<protein>
    <submittedName>
        <fullName evidence="6">Biotin/lipoyl-binding protein</fullName>
    </submittedName>
</protein>
<dbReference type="GO" id="GO:0030313">
    <property type="term" value="C:cell envelope"/>
    <property type="evidence" value="ECO:0007669"/>
    <property type="project" value="UniProtKB-SubCell"/>
</dbReference>
<evidence type="ECO:0000256" key="4">
    <source>
        <dbReference type="SAM" id="MobiDB-lite"/>
    </source>
</evidence>
<dbReference type="OrthoDB" id="1993375at2"/>
<dbReference type="Proteomes" id="UP000280696">
    <property type="component" value="Unassembled WGS sequence"/>
</dbReference>
<dbReference type="EMBL" id="RAYQ01000004">
    <property type="protein sequence ID" value="RKI92883.1"/>
    <property type="molecule type" value="Genomic_DNA"/>
</dbReference>
<feature type="compositionally biased region" description="Low complexity" evidence="4">
    <location>
        <begin position="260"/>
        <end position="288"/>
    </location>
</feature>
<proteinExistence type="predicted"/>
<feature type="coiled-coil region" evidence="3">
    <location>
        <begin position="145"/>
        <end position="247"/>
    </location>
</feature>
<accession>A0A3A9AZB5</accession>
<keyword evidence="2 3" id="KW-0175">Coiled coil</keyword>